<proteinExistence type="predicted"/>
<reference evidence="2 3" key="1">
    <citation type="submission" date="2023-02" db="EMBL/GenBank/DDBJ databases">
        <title>LHISI_Scaffold_Assembly.</title>
        <authorList>
            <person name="Stuart O.P."/>
            <person name="Cleave R."/>
            <person name="Magrath M.J.L."/>
            <person name="Mikheyev A.S."/>
        </authorList>
    </citation>
    <scope>NUCLEOTIDE SEQUENCE [LARGE SCALE GENOMIC DNA]</scope>
    <source>
        <strain evidence="2">Daus_M_001</strain>
        <tissue evidence="2">Leg muscle</tissue>
    </source>
</reference>
<evidence type="ECO:0000313" key="2">
    <source>
        <dbReference type="EMBL" id="KAJ8897535.1"/>
    </source>
</evidence>
<feature type="region of interest" description="Disordered" evidence="1">
    <location>
        <begin position="86"/>
        <end position="137"/>
    </location>
</feature>
<organism evidence="2 3">
    <name type="scientific">Dryococelus australis</name>
    <dbReference type="NCBI Taxonomy" id="614101"/>
    <lineage>
        <taxon>Eukaryota</taxon>
        <taxon>Metazoa</taxon>
        <taxon>Ecdysozoa</taxon>
        <taxon>Arthropoda</taxon>
        <taxon>Hexapoda</taxon>
        <taxon>Insecta</taxon>
        <taxon>Pterygota</taxon>
        <taxon>Neoptera</taxon>
        <taxon>Polyneoptera</taxon>
        <taxon>Phasmatodea</taxon>
        <taxon>Verophasmatodea</taxon>
        <taxon>Anareolatae</taxon>
        <taxon>Phasmatidae</taxon>
        <taxon>Eurycanthinae</taxon>
        <taxon>Dryococelus</taxon>
    </lineage>
</organism>
<gene>
    <name evidence="2" type="ORF">PR048_002882</name>
</gene>
<keyword evidence="3" id="KW-1185">Reference proteome</keyword>
<dbReference type="EMBL" id="JARBHB010000001">
    <property type="protein sequence ID" value="KAJ8897535.1"/>
    <property type="molecule type" value="Genomic_DNA"/>
</dbReference>
<accession>A0ABQ9IMZ1</accession>
<feature type="region of interest" description="Disordered" evidence="1">
    <location>
        <begin position="149"/>
        <end position="173"/>
    </location>
</feature>
<comment type="caution">
    <text evidence="2">The sequence shown here is derived from an EMBL/GenBank/DDBJ whole genome shotgun (WGS) entry which is preliminary data.</text>
</comment>
<evidence type="ECO:0000256" key="1">
    <source>
        <dbReference type="SAM" id="MobiDB-lite"/>
    </source>
</evidence>
<protein>
    <submittedName>
        <fullName evidence="2">Uncharacterized protein</fullName>
    </submittedName>
</protein>
<name>A0ABQ9IMZ1_9NEOP</name>
<dbReference type="Proteomes" id="UP001159363">
    <property type="component" value="Chromosome 1"/>
</dbReference>
<sequence>MPLVDGFFLFRGFPAYPALSFRRCSIVTSFTLIGSKDSLIKIFHDCNTLKKKLSSPLQAIVKMHLIRPPSSIIHFLSSPIQETPDSGPLTEYAYGTQRPVSRAQRSQSDNGRAPRHARHSGFAPCAGGSRPARGEFRHPRGTLALTHFPRASSAHKINRSPPPPPVILTQPSVPTVPSAESIAAGLAESTASSHDSRSFFMPLCLISLVARARRIPPLIRPCPEDLSGGRGYRYAVPYGSTQPVGSSMPFLWNSHLCRAQFLKTAAVECDVAERENILILKCGFIDRLLSEKETARRNSRETLAHSLFCSRNDVVYQEEYSETGAAVAERLDCSPPIKANRVQSPTGLLPDFASGDHAGRCRWSVGFLGDLPFTLPQHSSAAPRSHLISPLPALKTSLLRAVHTSQLNSVSRANVLFYLDYLVRLFFGQKEGDNSNNMEEMKQITLGHKEPVNLPGGREQAGRVHSKPIRQHLNNTRAVVTSPPPPNVDPGLNLGGHLPQAFAAWVKHGGRRRTPMSFLAVR</sequence>
<evidence type="ECO:0000313" key="3">
    <source>
        <dbReference type="Proteomes" id="UP001159363"/>
    </source>
</evidence>